<keyword evidence="2" id="KW-1185">Reference proteome</keyword>
<accession>A0A7U7GCV9</accession>
<organism evidence="1 2">
    <name type="scientific">Candidatus Contendobacter odensis Run_B_J11</name>
    <dbReference type="NCBI Taxonomy" id="1400861"/>
    <lineage>
        <taxon>Bacteria</taxon>
        <taxon>Pseudomonadati</taxon>
        <taxon>Pseudomonadota</taxon>
        <taxon>Gammaproteobacteria</taxon>
        <taxon>Candidatus Competibacteraceae</taxon>
        <taxon>Candidatus Contendibacter</taxon>
    </lineage>
</organism>
<dbReference type="AlphaFoldDB" id="A0A7U7GCV9"/>
<dbReference type="EMBL" id="CBTK010000248">
    <property type="protein sequence ID" value="CDH46073.1"/>
    <property type="molecule type" value="Genomic_DNA"/>
</dbReference>
<evidence type="ECO:0000313" key="2">
    <source>
        <dbReference type="Proteomes" id="UP000019184"/>
    </source>
</evidence>
<proteinExistence type="predicted"/>
<comment type="caution">
    <text evidence="1">The sequence shown here is derived from an EMBL/GenBank/DDBJ whole genome shotgun (WGS) entry which is preliminary data.</text>
</comment>
<sequence>MTLNEINRKYAQLVAQSEAYFLSLGASPMEALREAESQVYRDNVKNNDVTETTWHQAHAYCRCSRNLFREHRVYMLILLAFTVRSRKRFRDHPIQNGF</sequence>
<evidence type="ECO:0000313" key="1">
    <source>
        <dbReference type="EMBL" id="CDH46073.1"/>
    </source>
</evidence>
<name>A0A7U7GCV9_9GAMM</name>
<protein>
    <submittedName>
        <fullName evidence="1">Uncharacterized protein</fullName>
    </submittedName>
</protein>
<dbReference type="RefSeq" id="WP_034434502.1">
    <property type="nucleotide sequence ID" value="NZ_CBTK010000248.1"/>
</dbReference>
<dbReference type="Proteomes" id="UP000019184">
    <property type="component" value="Unassembled WGS sequence"/>
</dbReference>
<gene>
    <name evidence="1" type="ORF">BN874_340033</name>
</gene>
<reference evidence="1 2" key="1">
    <citation type="journal article" date="2014" name="ISME J.">
        <title>Candidatus Competibacter-lineage genomes retrieved from metagenomes reveal functional metabolic diversity.</title>
        <authorList>
            <person name="McIlroy S.J."/>
            <person name="Albertsen M."/>
            <person name="Andresen E.K."/>
            <person name="Saunders A.M."/>
            <person name="Kristiansen R."/>
            <person name="Stokholm-Bjerregaard M."/>
            <person name="Nielsen K.L."/>
            <person name="Nielsen P.H."/>
        </authorList>
    </citation>
    <scope>NUCLEOTIDE SEQUENCE [LARGE SCALE GENOMIC DNA]</scope>
    <source>
        <strain evidence="1 2">Run_B_J11</strain>
    </source>
</reference>